<organism evidence="13 14">
    <name type="scientific">Novymonas esmeraldas</name>
    <dbReference type="NCBI Taxonomy" id="1808958"/>
    <lineage>
        <taxon>Eukaryota</taxon>
        <taxon>Discoba</taxon>
        <taxon>Euglenozoa</taxon>
        <taxon>Kinetoplastea</taxon>
        <taxon>Metakinetoplastina</taxon>
        <taxon>Trypanosomatida</taxon>
        <taxon>Trypanosomatidae</taxon>
        <taxon>Novymonas</taxon>
    </lineage>
</organism>
<evidence type="ECO:0000256" key="1">
    <source>
        <dbReference type="ARBA" id="ARBA00004141"/>
    </source>
</evidence>
<accession>A0AAW0F062</accession>
<dbReference type="Proteomes" id="UP001430356">
    <property type="component" value="Unassembled WGS sequence"/>
</dbReference>
<dbReference type="GO" id="GO:0016020">
    <property type="term" value="C:membrane"/>
    <property type="evidence" value="ECO:0007669"/>
    <property type="project" value="UniProtKB-SubCell"/>
</dbReference>
<reference evidence="13 14" key="1">
    <citation type="journal article" date="2021" name="MBio">
        <title>A New Model Trypanosomatid, Novymonas esmeraldas: Genomic Perception of Its 'Candidatus Pandoraea novymonadis' Endosymbiont.</title>
        <authorList>
            <person name="Zakharova A."/>
            <person name="Saura A."/>
            <person name="Butenko A."/>
            <person name="Podesvova L."/>
            <person name="Warmusova S."/>
            <person name="Kostygov A.Y."/>
            <person name="Nenarokova A."/>
            <person name="Lukes J."/>
            <person name="Opperdoes F.R."/>
            <person name="Yurchenko V."/>
        </authorList>
    </citation>
    <scope>NUCLEOTIDE SEQUENCE [LARGE SCALE GENOMIC DNA]</scope>
    <source>
        <strain evidence="13 14">E262AT.01</strain>
    </source>
</reference>
<dbReference type="CDD" id="cd16495">
    <property type="entry name" value="RING_CH-C4HC3_MARCH"/>
    <property type="match status" value="1"/>
</dbReference>
<proteinExistence type="predicted"/>
<evidence type="ECO:0000256" key="11">
    <source>
        <dbReference type="SAM" id="SignalP"/>
    </source>
</evidence>
<protein>
    <submittedName>
        <fullName evidence="13">RING-variant domain containing protein</fullName>
    </submittedName>
</protein>
<sequence>MQTSPRLLTALAVLAVLLVSTAPTSARPPASATPTLSLFDINSSRVLSTTEPHSAISFGERSIFTSPLERPPLASIAPISFHGDESGYATSVHDFLVVPYCVTPSEGNAECDLRDRILYVMLRFRHRYEGSFEAFIWQDPSPLTSTATALEDFKARLNRTDVIYPKGDSAMRMEDSATCSDITDECYLSRVATYTQSYKSIDPAQNSARFLFRVGKRYTMNGPLRLRVRSNLPHDAETVVDVVLVLSRQPAVNLFNHRWWIESSTGRVALLVVSAVTTFAFLTLVREVGARLARQRTGDTVLTPTLLYSEASSNDGVFFFLHRVAVVATNAIGAGATIILAKARASRLLSLCCARCRRWLDERRRRAPVDSHTAEAEREIAALNTATVSDGEEDDSTPTCRICRCADPRDDLFAPCACNGSSRYVHHRCLEQWREMTSNPEHRRVCAECKTPYTLVRIVVPQNPDLVTSSPIIEPVVRHYVSRFAYIAMTLAFAVSGAFCLKATFYVATVFDSGVMWGISQSYNIVLTIYFILAVAVNLSILEPFVKDIASAELQLGFVLLSLLFIEIPMGYATSAFLSIMFERLLTWEVSYGVGLASAALLHLMDVFSNFSDVLESFSEEREVVAARAERDEQQPV</sequence>
<evidence type="ECO:0000256" key="10">
    <source>
        <dbReference type="SAM" id="Phobius"/>
    </source>
</evidence>
<dbReference type="EMBL" id="JAECZO010000157">
    <property type="protein sequence ID" value="KAK7198539.1"/>
    <property type="molecule type" value="Genomic_DNA"/>
</dbReference>
<dbReference type="PROSITE" id="PS51292">
    <property type="entry name" value="ZF_RING_CH"/>
    <property type="match status" value="1"/>
</dbReference>
<feature type="chain" id="PRO_5043317595" evidence="11">
    <location>
        <begin position="27"/>
        <end position="637"/>
    </location>
</feature>
<feature type="transmembrane region" description="Helical" evidence="10">
    <location>
        <begin position="484"/>
        <end position="511"/>
    </location>
</feature>
<feature type="signal peptide" evidence="11">
    <location>
        <begin position="1"/>
        <end position="26"/>
    </location>
</feature>
<keyword evidence="2" id="KW-0808">Transferase</keyword>
<dbReference type="Gene3D" id="3.30.40.10">
    <property type="entry name" value="Zinc/RING finger domain, C3HC4 (zinc finger)"/>
    <property type="match status" value="1"/>
</dbReference>
<keyword evidence="14" id="KW-1185">Reference proteome</keyword>
<keyword evidence="11" id="KW-0732">Signal</keyword>
<keyword evidence="9 10" id="KW-0472">Membrane</keyword>
<evidence type="ECO:0000256" key="2">
    <source>
        <dbReference type="ARBA" id="ARBA00022679"/>
    </source>
</evidence>
<keyword evidence="5" id="KW-0863">Zinc-finger</keyword>
<evidence type="ECO:0000256" key="3">
    <source>
        <dbReference type="ARBA" id="ARBA00022692"/>
    </source>
</evidence>
<evidence type="ECO:0000313" key="13">
    <source>
        <dbReference type="EMBL" id="KAK7198539.1"/>
    </source>
</evidence>
<feature type="transmembrane region" description="Helical" evidence="10">
    <location>
        <begin position="554"/>
        <end position="578"/>
    </location>
</feature>
<dbReference type="AlphaFoldDB" id="A0AAW0F062"/>
<dbReference type="InterPro" id="IPR011016">
    <property type="entry name" value="Znf_RING-CH"/>
</dbReference>
<keyword evidence="6" id="KW-0833">Ubl conjugation pathway</keyword>
<keyword evidence="4" id="KW-0479">Metal-binding</keyword>
<feature type="transmembrane region" description="Helical" evidence="10">
    <location>
        <begin position="268"/>
        <end position="285"/>
    </location>
</feature>
<comment type="subcellular location">
    <subcellularLocation>
        <location evidence="1">Membrane</location>
        <topology evidence="1">Multi-pass membrane protein</topology>
    </subcellularLocation>
</comment>
<dbReference type="PANTHER" id="PTHR46065:SF3">
    <property type="entry name" value="FI20425P1"/>
    <property type="match status" value="1"/>
</dbReference>
<dbReference type="InterPro" id="IPR013083">
    <property type="entry name" value="Znf_RING/FYVE/PHD"/>
</dbReference>
<gene>
    <name evidence="13" type="ORF">NESM_000815600</name>
</gene>
<evidence type="ECO:0000259" key="12">
    <source>
        <dbReference type="PROSITE" id="PS51292"/>
    </source>
</evidence>
<dbReference type="GO" id="GO:0016740">
    <property type="term" value="F:transferase activity"/>
    <property type="evidence" value="ECO:0007669"/>
    <property type="project" value="UniProtKB-KW"/>
</dbReference>
<evidence type="ECO:0000256" key="8">
    <source>
        <dbReference type="ARBA" id="ARBA00022989"/>
    </source>
</evidence>
<dbReference type="GO" id="GO:0008270">
    <property type="term" value="F:zinc ion binding"/>
    <property type="evidence" value="ECO:0007669"/>
    <property type="project" value="UniProtKB-KW"/>
</dbReference>
<evidence type="ECO:0000256" key="7">
    <source>
        <dbReference type="ARBA" id="ARBA00022833"/>
    </source>
</evidence>
<dbReference type="Pfam" id="PF12906">
    <property type="entry name" value="RINGv"/>
    <property type="match status" value="1"/>
</dbReference>
<keyword evidence="8 10" id="KW-1133">Transmembrane helix</keyword>
<evidence type="ECO:0000313" key="14">
    <source>
        <dbReference type="Proteomes" id="UP001430356"/>
    </source>
</evidence>
<name>A0AAW0F062_9TRYP</name>
<evidence type="ECO:0000256" key="9">
    <source>
        <dbReference type="ARBA" id="ARBA00023136"/>
    </source>
</evidence>
<evidence type="ECO:0000256" key="6">
    <source>
        <dbReference type="ARBA" id="ARBA00022786"/>
    </source>
</evidence>
<feature type="domain" description="RING-CH-type" evidence="12">
    <location>
        <begin position="392"/>
        <end position="456"/>
    </location>
</feature>
<keyword evidence="7" id="KW-0862">Zinc</keyword>
<dbReference type="SMART" id="SM00744">
    <property type="entry name" value="RINGv"/>
    <property type="match status" value="1"/>
</dbReference>
<keyword evidence="3 10" id="KW-0812">Transmembrane</keyword>
<evidence type="ECO:0000256" key="4">
    <source>
        <dbReference type="ARBA" id="ARBA00022723"/>
    </source>
</evidence>
<comment type="caution">
    <text evidence="13">The sequence shown here is derived from an EMBL/GenBank/DDBJ whole genome shotgun (WGS) entry which is preliminary data.</text>
</comment>
<feature type="transmembrane region" description="Helical" evidence="10">
    <location>
        <begin position="523"/>
        <end position="542"/>
    </location>
</feature>
<dbReference type="PANTHER" id="PTHR46065">
    <property type="entry name" value="E3 UBIQUITIN-PROTEIN LIGASE MARCH 2/3 FAMILY MEMBER"/>
    <property type="match status" value="1"/>
</dbReference>
<dbReference type="SUPFAM" id="SSF57850">
    <property type="entry name" value="RING/U-box"/>
    <property type="match status" value="1"/>
</dbReference>
<evidence type="ECO:0000256" key="5">
    <source>
        <dbReference type="ARBA" id="ARBA00022771"/>
    </source>
</evidence>